<comment type="pathway">
    <text evidence="2 8">Protein biosynthesis; polypeptide chain elongation.</text>
</comment>
<evidence type="ECO:0000313" key="13">
    <source>
        <dbReference type="EMBL" id="QLY39756.1"/>
    </source>
</evidence>
<dbReference type="AlphaFoldDB" id="A0A7L6N0H5"/>
<evidence type="ECO:0000256" key="3">
    <source>
        <dbReference type="ARBA" id="ARBA00009479"/>
    </source>
</evidence>
<dbReference type="Gene3D" id="2.30.30.30">
    <property type="match status" value="1"/>
</dbReference>
<dbReference type="InterPro" id="IPR013185">
    <property type="entry name" value="Transl_elong_KOW-like"/>
</dbReference>
<dbReference type="Pfam" id="PF08207">
    <property type="entry name" value="EFP_N"/>
    <property type="match status" value="1"/>
</dbReference>
<dbReference type="InterPro" id="IPR020599">
    <property type="entry name" value="Transl_elong_fac_P/YeiP"/>
</dbReference>
<evidence type="ECO:0000256" key="6">
    <source>
        <dbReference type="ARBA" id="ARBA00022917"/>
    </source>
</evidence>
<dbReference type="InterPro" id="IPR001059">
    <property type="entry name" value="Transl_elong_P/YeiP_cen"/>
</dbReference>
<keyword evidence="6 8" id="KW-0648">Protein biosynthesis</keyword>
<evidence type="ECO:0000256" key="4">
    <source>
        <dbReference type="ARBA" id="ARBA00022490"/>
    </source>
</evidence>
<dbReference type="GO" id="GO:0005829">
    <property type="term" value="C:cytosol"/>
    <property type="evidence" value="ECO:0007669"/>
    <property type="project" value="UniProtKB-ARBA"/>
</dbReference>
<accession>A0A7L6N0H5</accession>
<dbReference type="KEGG" id="tbk:HF295_02320"/>
<evidence type="ECO:0000256" key="10">
    <source>
        <dbReference type="RuleBase" id="RU004389"/>
    </source>
</evidence>
<dbReference type="PANTHER" id="PTHR30053:SF12">
    <property type="entry name" value="ELONGATION FACTOR P (EF-P) FAMILY PROTEIN"/>
    <property type="match status" value="1"/>
</dbReference>
<dbReference type="Pfam" id="PF01132">
    <property type="entry name" value="EFP"/>
    <property type="match status" value="1"/>
</dbReference>
<evidence type="ECO:0000256" key="7">
    <source>
        <dbReference type="ARBA" id="ARBA00025469"/>
    </source>
</evidence>
<dbReference type="InterPro" id="IPR008991">
    <property type="entry name" value="Translation_prot_SH3-like_sf"/>
</dbReference>
<keyword evidence="4 8" id="KW-0963">Cytoplasm</keyword>
<evidence type="ECO:0000256" key="1">
    <source>
        <dbReference type="ARBA" id="ARBA00004496"/>
    </source>
</evidence>
<evidence type="ECO:0000256" key="9">
    <source>
        <dbReference type="NCBIfam" id="TIGR00038"/>
    </source>
</evidence>
<evidence type="ECO:0000313" key="14">
    <source>
        <dbReference type="Proteomes" id="UP000512167"/>
    </source>
</evidence>
<comment type="subcellular location">
    <subcellularLocation>
        <location evidence="1 8">Cytoplasm</location>
    </subcellularLocation>
</comment>
<comment type="similarity">
    <text evidence="3 8 10">Belongs to the elongation factor P family.</text>
</comment>
<dbReference type="GO" id="GO:0043043">
    <property type="term" value="P:peptide biosynthetic process"/>
    <property type="evidence" value="ECO:0007669"/>
    <property type="project" value="InterPro"/>
</dbReference>
<dbReference type="GO" id="GO:0003746">
    <property type="term" value="F:translation elongation factor activity"/>
    <property type="evidence" value="ECO:0007669"/>
    <property type="project" value="UniProtKB-UniRule"/>
</dbReference>
<dbReference type="NCBIfam" id="TIGR00038">
    <property type="entry name" value="efp"/>
    <property type="match status" value="1"/>
</dbReference>
<dbReference type="InterPro" id="IPR012340">
    <property type="entry name" value="NA-bd_OB-fold"/>
</dbReference>
<name>A0A7L6N0H5_9MOLU</name>
<reference evidence="13 14" key="1">
    <citation type="submission" date="2020-04" db="EMBL/GenBank/DDBJ databases">
        <authorList>
            <person name="Zheng R.K."/>
            <person name="Sun C.M."/>
        </authorList>
    </citation>
    <scope>NUCLEOTIDE SEQUENCE [LARGE SCALE GENOMIC DNA]</scope>
    <source>
        <strain evidence="14">zrk29</strain>
    </source>
</reference>
<dbReference type="EMBL" id="CP051151">
    <property type="protein sequence ID" value="QLY39756.1"/>
    <property type="molecule type" value="Genomic_DNA"/>
</dbReference>
<dbReference type="PIRSF" id="PIRSF005901">
    <property type="entry name" value="EF-P"/>
    <property type="match status" value="1"/>
</dbReference>
<evidence type="ECO:0000256" key="2">
    <source>
        <dbReference type="ARBA" id="ARBA00004815"/>
    </source>
</evidence>
<dbReference type="FunFam" id="2.40.50.140:FF:000009">
    <property type="entry name" value="Elongation factor P"/>
    <property type="match status" value="1"/>
</dbReference>
<dbReference type="PROSITE" id="PS01275">
    <property type="entry name" value="EFP"/>
    <property type="match status" value="1"/>
</dbReference>
<feature type="domain" description="Translation elongation factor P/YeiP central" evidence="12">
    <location>
        <begin position="67"/>
        <end position="121"/>
    </location>
</feature>
<organism evidence="13 14">
    <name type="scientific">Hujiaoplasma nucleasis</name>
    <dbReference type="NCBI Taxonomy" id="2725268"/>
    <lineage>
        <taxon>Bacteria</taxon>
        <taxon>Bacillati</taxon>
        <taxon>Mycoplasmatota</taxon>
        <taxon>Mollicutes</taxon>
        <taxon>Candidatus Izemoplasmatales</taxon>
        <taxon>Hujiaoplasmataceae</taxon>
        <taxon>Hujiaoplasma</taxon>
    </lineage>
</organism>
<sequence length="187" mass="20990">MITTNDFKTGVTIEYEGDIYQVIEFQHVKPGKGAAFVRTKLRNLRTNSVIDKTFNSGIKIETAMIEKNPMQYLYQNGETHVFMNNDTFEQLELHESQLEGKIEFITEGMDIKIISYGKEILGIELPDKVVLEIVETPGGAKGNTASNATKEATTNTGLRLSVPLFINEGDKIVVSTETGKYDTRYKE</sequence>
<gene>
    <name evidence="8 13" type="primary">efp</name>
    <name evidence="13" type="ORF">HF295_02320</name>
</gene>
<dbReference type="RefSeq" id="WP_312032236.1">
    <property type="nucleotide sequence ID" value="NZ_CP051151.1"/>
</dbReference>
<dbReference type="UniPathway" id="UPA00345"/>
<dbReference type="Gene3D" id="2.40.50.140">
    <property type="entry name" value="Nucleic acid-binding proteins"/>
    <property type="match status" value="2"/>
</dbReference>
<dbReference type="Pfam" id="PF09285">
    <property type="entry name" value="Elong-fact-P_C"/>
    <property type="match status" value="1"/>
</dbReference>
<dbReference type="FunFam" id="2.30.30.30:FF:000003">
    <property type="entry name" value="Elongation factor P"/>
    <property type="match status" value="1"/>
</dbReference>
<dbReference type="InterPro" id="IPR014722">
    <property type="entry name" value="Rib_uL2_dom2"/>
</dbReference>
<comment type="function">
    <text evidence="7 8">Involved in peptide bond synthesis. Stimulates efficient translation and peptide-bond synthesis on native or reconstituted 70S ribosomes in vitro. Probably functions indirectly by altering the affinity of the ribosome for aminoacyl-tRNA, thus increasing their reactivity as acceptors for peptidyl transferase.</text>
</comment>
<evidence type="ECO:0000259" key="11">
    <source>
        <dbReference type="SMART" id="SM00841"/>
    </source>
</evidence>
<proteinExistence type="inferred from homology"/>
<dbReference type="Proteomes" id="UP000512167">
    <property type="component" value="Chromosome"/>
</dbReference>
<dbReference type="FunFam" id="2.40.50.140:FF:000004">
    <property type="entry name" value="Elongation factor P"/>
    <property type="match status" value="1"/>
</dbReference>
<evidence type="ECO:0000256" key="5">
    <source>
        <dbReference type="ARBA" id="ARBA00022768"/>
    </source>
</evidence>
<dbReference type="SUPFAM" id="SSF50249">
    <property type="entry name" value="Nucleic acid-binding proteins"/>
    <property type="match status" value="2"/>
</dbReference>
<evidence type="ECO:0000256" key="8">
    <source>
        <dbReference type="HAMAP-Rule" id="MF_00141"/>
    </source>
</evidence>
<dbReference type="InterPro" id="IPR011768">
    <property type="entry name" value="Transl_elongation_fac_P"/>
</dbReference>
<dbReference type="CDD" id="cd05794">
    <property type="entry name" value="S1_EF-P_repeat_2"/>
    <property type="match status" value="1"/>
</dbReference>
<dbReference type="SMART" id="SM00841">
    <property type="entry name" value="Elong-fact-P_C"/>
    <property type="match status" value="1"/>
</dbReference>
<keyword evidence="14" id="KW-1185">Reference proteome</keyword>
<dbReference type="InterPro" id="IPR013852">
    <property type="entry name" value="Transl_elong_P/YeiP_CS"/>
</dbReference>
<dbReference type="NCBIfam" id="NF001810">
    <property type="entry name" value="PRK00529.1"/>
    <property type="match status" value="1"/>
</dbReference>
<dbReference type="CDD" id="cd04470">
    <property type="entry name" value="S1_EF-P_repeat_1"/>
    <property type="match status" value="1"/>
</dbReference>
<dbReference type="SUPFAM" id="SSF50104">
    <property type="entry name" value="Translation proteins SH3-like domain"/>
    <property type="match status" value="1"/>
</dbReference>
<keyword evidence="5 8" id="KW-0251">Elongation factor</keyword>
<evidence type="ECO:0000259" key="12">
    <source>
        <dbReference type="SMART" id="SM01185"/>
    </source>
</evidence>
<dbReference type="HAMAP" id="MF_00141">
    <property type="entry name" value="EF_P"/>
    <property type="match status" value="1"/>
</dbReference>
<dbReference type="SMART" id="SM01185">
    <property type="entry name" value="EFP"/>
    <property type="match status" value="1"/>
</dbReference>
<dbReference type="PANTHER" id="PTHR30053">
    <property type="entry name" value="ELONGATION FACTOR P"/>
    <property type="match status" value="1"/>
</dbReference>
<protein>
    <recommendedName>
        <fullName evidence="8 9">Elongation factor P</fullName>
        <shortName evidence="8">EF-P</shortName>
    </recommendedName>
</protein>
<dbReference type="InterPro" id="IPR015365">
    <property type="entry name" value="Elong-fact-P_C"/>
</dbReference>
<feature type="domain" description="Elongation factor P C-terminal" evidence="11">
    <location>
        <begin position="129"/>
        <end position="184"/>
    </location>
</feature>